<dbReference type="GO" id="GO:0004519">
    <property type="term" value="F:endonuclease activity"/>
    <property type="evidence" value="ECO:0007669"/>
    <property type="project" value="UniProtKB-KW"/>
</dbReference>
<reference evidence="2 3" key="1">
    <citation type="submission" date="2015-04" db="EMBL/GenBank/DDBJ databases">
        <title>Lasius niger genome sequencing.</title>
        <authorList>
            <person name="Konorov E.A."/>
            <person name="Nikitin M.A."/>
            <person name="Kirill M.V."/>
            <person name="Chang P."/>
        </authorList>
    </citation>
    <scope>NUCLEOTIDE SEQUENCE [LARGE SCALE GENOMIC DNA]</scope>
    <source>
        <tissue evidence="2">Whole</tissue>
    </source>
</reference>
<keyword evidence="3" id="KW-1185">Reference proteome</keyword>
<dbReference type="GO" id="GO:0004386">
    <property type="term" value="F:helicase activity"/>
    <property type="evidence" value="ECO:0007669"/>
    <property type="project" value="UniProtKB-KW"/>
</dbReference>
<dbReference type="EMBL" id="LBMM01008780">
    <property type="protein sequence ID" value="KMQ88645.1"/>
    <property type="molecule type" value="Genomic_DNA"/>
</dbReference>
<accession>A0A0J7N7M4</accession>
<keyword evidence="2" id="KW-0067">ATP-binding</keyword>
<keyword evidence="2" id="KW-0547">Nucleotide-binding</keyword>
<dbReference type="InterPro" id="IPR051055">
    <property type="entry name" value="PIF1_helicase"/>
</dbReference>
<keyword evidence="2" id="KW-0540">Nuclease</keyword>
<evidence type="ECO:0000313" key="3">
    <source>
        <dbReference type="Proteomes" id="UP000036403"/>
    </source>
</evidence>
<proteinExistence type="predicted"/>
<keyword evidence="2" id="KW-0378">Hydrolase</keyword>
<dbReference type="Proteomes" id="UP000036403">
    <property type="component" value="Unassembled WGS sequence"/>
</dbReference>
<dbReference type="OrthoDB" id="7548289at2759"/>
<dbReference type="PANTHER" id="PTHR47642">
    <property type="entry name" value="ATP-DEPENDENT DNA HELICASE"/>
    <property type="match status" value="1"/>
</dbReference>
<dbReference type="Pfam" id="PF14214">
    <property type="entry name" value="Helitron_like_N"/>
    <property type="match status" value="1"/>
</dbReference>
<dbReference type="AlphaFoldDB" id="A0A0J7N7M4"/>
<evidence type="ECO:0000313" key="2">
    <source>
        <dbReference type="EMBL" id="KMQ88645.1"/>
    </source>
</evidence>
<dbReference type="STRING" id="67767.A0A0J7N7M4"/>
<name>A0A0J7N7M4_LASNI</name>
<keyword evidence="2" id="KW-0255">Endonuclease</keyword>
<dbReference type="InterPro" id="IPR025476">
    <property type="entry name" value="Helitron_helicase-like"/>
</dbReference>
<gene>
    <name evidence="2" type="ORF">RF55_11827</name>
</gene>
<protein>
    <submittedName>
        <fullName evidence="2">Helentron 5 helitron-like transposon replicase helicase endonuclease protein</fullName>
    </submittedName>
</protein>
<dbReference type="PANTHER" id="PTHR47642:SF5">
    <property type="entry name" value="ATP-DEPENDENT DNA HELICASE"/>
    <property type="match status" value="1"/>
</dbReference>
<feature type="domain" description="Helitron helicase-like" evidence="1">
    <location>
        <begin position="209"/>
        <end position="342"/>
    </location>
</feature>
<dbReference type="PaxDb" id="67767-A0A0J7N7M4"/>
<evidence type="ECO:0000259" key="1">
    <source>
        <dbReference type="Pfam" id="PF14214"/>
    </source>
</evidence>
<comment type="caution">
    <text evidence="2">The sequence shown here is derived from an EMBL/GenBank/DDBJ whole genome shotgun (WGS) entry which is preliminary data.</text>
</comment>
<organism evidence="2 3">
    <name type="scientific">Lasius niger</name>
    <name type="common">Black garden ant</name>
    <dbReference type="NCBI Taxonomy" id="67767"/>
    <lineage>
        <taxon>Eukaryota</taxon>
        <taxon>Metazoa</taxon>
        <taxon>Ecdysozoa</taxon>
        <taxon>Arthropoda</taxon>
        <taxon>Hexapoda</taxon>
        <taxon>Insecta</taxon>
        <taxon>Pterygota</taxon>
        <taxon>Neoptera</taxon>
        <taxon>Endopterygota</taxon>
        <taxon>Hymenoptera</taxon>
        <taxon>Apocrita</taxon>
        <taxon>Aculeata</taxon>
        <taxon>Formicoidea</taxon>
        <taxon>Formicidae</taxon>
        <taxon>Formicinae</taxon>
        <taxon>Lasius</taxon>
        <taxon>Lasius</taxon>
    </lineage>
</organism>
<keyword evidence="2" id="KW-0347">Helicase</keyword>
<sequence>MFNMLKSILPKSLDNIFSNQYTITAVYPQMHCNGQQNETRNTYIENVAEINPNNENAAELNSNNENAAELNANNENCHNENIVITSSVLRPVDETIPGVQSVIEKEVQDAPSYTLRRKTTEPVQMHNEIRAEELAWFFLFPKGRNGLHEPSRLHPITPLDYCQARIMCQDPRFQRNDYLFYCLSIMEYYRARQNVGVCLRLRQGNTIPEGLVQNLHINMRALRGSNAYWQTACSGLVAMVRNLGPPQWFLTLSCNDLNWKDILQACLIAAGRKGENIDNLQFNKKQRLVVKHPVALSRHFMVRVHAIMRVLQNDDTLLGGKLIDFWWRIEFQNRGSPHLHMLCWNEGIPSFEGPQGIALIDKTVSCASSTGDNELDALVARVQVHRHSTTCYKDRQHGQCRFGFPRRVCDTTTLLGPDEAIRNNGRFCVLKRNSRDVFINNYNPTLLKLWKGNMDLQPCGNVTGIAYYIAKYAAKHEPHDVGQAVKDAISRVQRYGGDIGKQLFAVSMTILRHRQVSACERAFRLCHLKLRDS</sequence>